<dbReference type="OMA" id="FCILEQF"/>
<dbReference type="Gene3D" id="2.120.10.80">
    <property type="entry name" value="Kelch-type beta propeller"/>
    <property type="match status" value="1"/>
</dbReference>
<comment type="function">
    <text evidence="11">Probable S-adenosyl-L-methionine-dependent methyltransferase that acts as a component of the wybutosine biosynthesis pathway. Wybutosine is a hyper modified guanosine with a tricyclic base found at the 3'-position adjacent to the anticodon of eukaryotic phenylalanine tRNA. May methylate the carboxyl group of leucine residues to form alpha-leucine ester residues.</text>
</comment>
<gene>
    <name evidence="17" type="ORF">NOR_04085</name>
</gene>
<evidence type="ECO:0000256" key="7">
    <source>
        <dbReference type="ARBA" id="ARBA00022603"/>
    </source>
</evidence>
<dbReference type="Pfam" id="PF04072">
    <property type="entry name" value="LCM"/>
    <property type="match status" value="1"/>
</dbReference>
<accession>A0A167ET49</accession>
<dbReference type="EC" id="2.3.1.231" evidence="4"/>
<dbReference type="InterPro" id="IPR029063">
    <property type="entry name" value="SAM-dependent_MTases_sf"/>
</dbReference>
<evidence type="ECO:0000256" key="3">
    <source>
        <dbReference type="ARBA" id="ARBA00010703"/>
    </source>
</evidence>
<evidence type="ECO:0000256" key="4">
    <source>
        <dbReference type="ARBA" id="ARBA00012155"/>
    </source>
</evidence>
<name>A0A167ET49_METRR</name>
<evidence type="ECO:0000256" key="12">
    <source>
        <dbReference type="ARBA" id="ARBA00029750"/>
    </source>
</evidence>
<evidence type="ECO:0000256" key="9">
    <source>
        <dbReference type="ARBA" id="ARBA00022691"/>
    </source>
</evidence>
<dbReference type="Gene3D" id="2.60.120.650">
    <property type="entry name" value="Cupin"/>
    <property type="match status" value="1"/>
</dbReference>
<proteinExistence type="inferred from homology"/>
<dbReference type="InterPro" id="IPR007213">
    <property type="entry name" value="Ppm1/Ppm2/Tcmp"/>
</dbReference>
<evidence type="ECO:0000256" key="15">
    <source>
        <dbReference type="ARBA" id="ARBA00049250"/>
    </source>
</evidence>
<evidence type="ECO:0000256" key="2">
    <source>
        <dbReference type="ARBA" id="ARBA00004797"/>
    </source>
</evidence>
<evidence type="ECO:0000256" key="14">
    <source>
        <dbReference type="ARBA" id="ARBA00030847"/>
    </source>
</evidence>
<dbReference type="PANTHER" id="PTHR46529">
    <property type="entry name" value="TRNA WYBUTOSINE-SYNTHESIZING PROTEIN 4"/>
    <property type="match status" value="1"/>
</dbReference>
<dbReference type="STRING" id="1081105.A0A167ET49"/>
<dbReference type="PROSITE" id="PS51184">
    <property type="entry name" value="JMJC"/>
    <property type="match status" value="1"/>
</dbReference>
<feature type="domain" description="JmjC" evidence="16">
    <location>
        <begin position="815"/>
        <end position="981"/>
    </location>
</feature>
<dbReference type="AlphaFoldDB" id="A0A167ET49"/>
<evidence type="ECO:0000313" key="17">
    <source>
        <dbReference type="EMBL" id="OAA44357.1"/>
    </source>
</evidence>
<dbReference type="GO" id="GO:0030488">
    <property type="term" value="P:tRNA methylation"/>
    <property type="evidence" value="ECO:0007669"/>
    <property type="project" value="TreeGrafter"/>
</dbReference>
<dbReference type="InterPro" id="IPR041667">
    <property type="entry name" value="Cupin_8"/>
</dbReference>
<evidence type="ECO:0000256" key="10">
    <source>
        <dbReference type="ARBA" id="ARBA00022694"/>
    </source>
</evidence>
<dbReference type="Pfam" id="PF13418">
    <property type="entry name" value="Beta-prop_TYW4"/>
    <property type="match status" value="1"/>
</dbReference>
<dbReference type="EMBL" id="AZHC01000010">
    <property type="protein sequence ID" value="OAA44357.1"/>
    <property type="molecule type" value="Genomic_DNA"/>
</dbReference>
<comment type="pathway">
    <text evidence="2">tRNA modification; wybutosine-tRNA(Phe) biosynthesis.</text>
</comment>
<dbReference type="SUPFAM" id="SSF117281">
    <property type="entry name" value="Kelch motif"/>
    <property type="match status" value="1"/>
</dbReference>
<reference evidence="17 18" key="1">
    <citation type="journal article" date="2016" name="Genome Biol. Evol.">
        <title>Divergent and convergent evolution of fungal pathogenicity.</title>
        <authorList>
            <person name="Shang Y."/>
            <person name="Xiao G."/>
            <person name="Zheng P."/>
            <person name="Cen K."/>
            <person name="Zhan S."/>
            <person name="Wang C."/>
        </authorList>
    </citation>
    <scope>NUCLEOTIDE SEQUENCE [LARGE SCALE GENOMIC DNA]</scope>
    <source>
        <strain evidence="17 18">RCEF 4871</strain>
    </source>
</reference>
<keyword evidence="18" id="KW-1185">Reference proteome</keyword>
<dbReference type="SUPFAM" id="SSF53335">
    <property type="entry name" value="S-adenosyl-L-methionine-dependent methyltransferases"/>
    <property type="match status" value="1"/>
</dbReference>
<dbReference type="InterPro" id="IPR003347">
    <property type="entry name" value="JmjC_dom"/>
</dbReference>
<dbReference type="Pfam" id="PF13621">
    <property type="entry name" value="Cupin_8"/>
    <property type="match status" value="1"/>
</dbReference>
<dbReference type="Gene3D" id="6.10.140.1470">
    <property type="match status" value="1"/>
</dbReference>
<evidence type="ECO:0000259" key="16">
    <source>
        <dbReference type="PROSITE" id="PS51184"/>
    </source>
</evidence>
<keyword evidence="10" id="KW-0819">tRNA processing</keyword>
<comment type="catalytic activity">
    <reaction evidence="1">
        <text>7-[(3S)-3-amino-3-carboxypropyl]wyosine(37) in tRNA(Phe) + S-adenosyl-L-methionine = 7-[(3S)-(3-amino-3-methoxycarbonyl)propyl]wyosine(37) in tRNA(Phe) + S-adenosyl-L-homocysteine</text>
        <dbReference type="Rhea" id="RHEA:36903"/>
        <dbReference type="Rhea" id="RHEA-COMP:10379"/>
        <dbReference type="Rhea" id="RHEA-COMP:11844"/>
        <dbReference type="ChEBI" id="CHEBI:57856"/>
        <dbReference type="ChEBI" id="CHEBI:59789"/>
        <dbReference type="ChEBI" id="CHEBI:73543"/>
        <dbReference type="ChEBI" id="CHEBI:74275"/>
        <dbReference type="EC" id="2.1.1.290"/>
    </reaction>
</comment>
<dbReference type="GO" id="GO:0008175">
    <property type="term" value="F:tRNA methyltransferase activity"/>
    <property type="evidence" value="ECO:0007669"/>
    <property type="project" value="TreeGrafter"/>
</dbReference>
<evidence type="ECO:0000256" key="8">
    <source>
        <dbReference type="ARBA" id="ARBA00022679"/>
    </source>
</evidence>
<dbReference type="FunFam" id="2.60.120.650:FF:000043">
    <property type="entry name" value="tRNA wybutosine-synthesizing protein 4"/>
    <property type="match status" value="1"/>
</dbReference>
<dbReference type="PANTHER" id="PTHR46529:SF1">
    <property type="entry name" value="TRNA WYBUTOSINE-SYNTHESIZING PROTEIN 4"/>
    <property type="match status" value="1"/>
</dbReference>
<evidence type="ECO:0000256" key="1">
    <source>
        <dbReference type="ARBA" id="ARBA00001806"/>
    </source>
</evidence>
<sequence>MASAKVLTADMPPKSRALDELIMGTNSSSIVSKRSVEKLYHPNEPHYFRYFVKKFQRRAPLINRGYWLRLRAVDVVIGQFLFRNRNHKKIVVNLGCGSDVLPWQSHVRHASLCNDVLFVDIDYPDLMLKKRSIVLETPQLRDILGKDFVLSQSNEDHVLLRSERYCQVGCDLRDLPRLGDVLQTLSSSFSFCPVLFIAEVSITYMDTKFADDLIRWTSSIGRAEFCLLEQLLPHGPDHPFAATMLSHFEKLRTPPKSVSKYPTLAKQTSRFMDRGYSKVNTWDLWEAWSDEQFVSSSERKVLDDIEPFDEWEEFALFGRHYFILHASNSHQEEKTPPPPSYIESPEKGGVFHVSVVKHDVKQMSKRRFGDVLAVTNPTGAVYAVHLMGLGPTGREESCDIYSLDGQTDMPAVPMSGPLPRMCHTLTDLGDYGVLLVGGRTSPANALSDCWILNKGSSCHWVPASNIPIPLFRHAAIRLHGSSLALIMGGKTGPSTISKNCYVFHATKGWLQCEVIGEAPVLLFGAVLCNAPGRLKSDGTFAGLLAGGIGLDGLINSKKYTWHLDIKNSQPTIQFTEFREQPLDQLRDLAVFGARIVDLKSQTLVCGGVGSSSRSLGQSIIAVHMTDTGPYATSKVETCPSGKSLPFMVGSAILQAEDGIVVFGGGATCFSMGTYWETGVFRLTLSRGCETLGQHLPRVQLLGSQRVVSSTRHRLRQDSNSAKATMTRISRVRLQTTAQFEDILRTGLPVVISDANFGDCVQKWTPPYLIDRIGYDTKVVAHECKHDHERMDFNSKNFRYVTESFGKVMTRAEAGERIYLRALSRKQPSERPANIRDDFPNLAEDFILPKEMDRANRGLFSSVLRISGRTNMWLHYDVMANVYAQISGSKRMILFPPRDVEHLLFAPGASSSSLDVFSELETPRMGATHPYEALLTPGDILFLPPCWPHTAATTTSWSVAVNVFFRDLESGYATGRDVYGNRDLAAYEKGRLEVNRVGKSFQHLPPETRRFYLKRLADELELTAEG</sequence>
<evidence type="ECO:0000256" key="5">
    <source>
        <dbReference type="ARBA" id="ARBA00012779"/>
    </source>
</evidence>
<keyword evidence="7 17" id="KW-0489">Methyltransferase</keyword>
<dbReference type="UniPathway" id="UPA00375"/>
<dbReference type="EC" id="2.1.1.290" evidence="5"/>
<dbReference type="Gene3D" id="3.40.50.150">
    <property type="entry name" value="Vaccinia Virus protein VP39"/>
    <property type="match status" value="1"/>
</dbReference>
<keyword evidence="9" id="KW-0949">S-adenosyl-L-methionine</keyword>
<keyword evidence="8" id="KW-0808">Transferase</keyword>
<dbReference type="SMART" id="SM00558">
    <property type="entry name" value="JmjC"/>
    <property type="match status" value="1"/>
</dbReference>
<comment type="similarity">
    <text evidence="3">Belongs to the methyltransferase superfamily. LCMT family.</text>
</comment>
<evidence type="ECO:0000313" key="18">
    <source>
        <dbReference type="Proteomes" id="UP000243498"/>
    </source>
</evidence>
<evidence type="ECO:0000256" key="6">
    <source>
        <dbReference type="ARBA" id="ARBA00018045"/>
    </source>
</evidence>
<protein>
    <recommendedName>
        <fullName evidence="6">tRNA wybutosine-synthesizing protein 4</fullName>
        <ecNumber evidence="5">2.1.1.290</ecNumber>
        <ecNumber evidence="4">2.3.1.231</ecNumber>
    </recommendedName>
    <alternativeName>
        <fullName evidence="13">Leucine carboxyl methyltransferase 2</fullName>
    </alternativeName>
    <alternativeName>
        <fullName evidence="14">tRNA(Phe) (7-(3-amino-3-(methoxycarbonyl)propyl)wyosine(37)-N)-methoxycarbonyltransferase</fullName>
    </alternativeName>
    <alternativeName>
        <fullName evidence="12">tRNA(Phe) (7-(3-amino-3-carboxypropyl)wyosine(37)-O)-methyltransferase</fullName>
    </alternativeName>
</protein>
<organism evidence="17 18">
    <name type="scientific">Metarhizium rileyi (strain RCEF 4871)</name>
    <name type="common">Nomuraea rileyi</name>
    <dbReference type="NCBI Taxonomy" id="1649241"/>
    <lineage>
        <taxon>Eukaryota</taxon>
        <taxon>Fungi</taxon>
        <taxon>Dikarya</taxon>
        <taxon>Ascomycota</taxon>
        <taxon>Pezizomycotina</taxon>
        <taxon>Sordariomycetes</taxon>
        <taxon>Hypocreomycetidae</taxon>
        <taxon>Hypocreales</taxon>
        <taxon>Clavicipitaceae</taxon>
        <taxon>Metarhizium</taxon>
    </lineage>
</organism>
<evidence type="ECO:0000256" key="13">
    <source>
        <dbReference type="ARBA" id="ARBA00030231"/>
    </source>
</evidence>
<dbReference type="GO" id="GO:0031591">
    <property type="term" value="P:wybutosine biosynthetic process"/>
    <property type="evidence" value="ECO:0007669"/>
    <property type="project" value="TreeGrafter"/>
</dbReference>
<comment type="caution">
    <text evidence="17">The sequence shown here is derived from an EMBL/GenBank/DDBJ whole genome shotgun (WGS) entry which is preliminary data.</text>
</comment>
<dbReference type="Proteomes" id="UP000243498">
    <property type="component" value="Unassembled WGS sequence"/>
</dbReference>
<evidence type="ECO:0000256" key="11">
    <source>
        <dbReference type="ARBA" id="ARBA00025588"/>
    </source>
</evidence>
<dbReference type="SUPFAM" id="SSF51197">
    <property type="entry name" value="Clavaminate synthase-like"/>
    <property type="match status" value="1"/>
</dbReference>
<comment type="catalytic activity">
    <reaction evidence="15">
        <text>7-[(3S)-(3-amino-3-methoxycarbonyl)propyl]wyosine(37) in tRNA(Phe) + S-adenosyl-L-methionine + CO2 = wybutosine(37) in tRNA(Phe) + S-adenosyl-L-homocysteine + 2 H(+)</text>
        <dbReference type="Rhea" id="RHEA:37119"/>
        <dbReference type="Rhea" id="RHEA-COMP:11844"/>
        <dbReference type="Rhea" id="RHEA-COMP:11847"/>
        <dbReference type="ChEBI" id="CHEBI:15378"/>
        <dbReference type="ChEBI" id="CHEBI:16526"/>
        <dbReference type="ChEBI" id="CHEBI:57856"/>
        <dbReference type="ChEBI" id="CHEBI:59789"/>
        <dbReference type="ChEBI" id="CHEBI:73544"/>
        <dbReference type="ChEBI" id="CHEBI:74275"/>
        <dbReference type="EC" id="2.3.1.231"/>
    </reaction>
</comment>
<dbReference type="InterPro" id="IPR015915">
    <property type="entry name" value="Kelch-typ_b-propeller"/>
</dbReference>
<dbReference type="OrthoDB" id="47172at2759"/>